<feature type="compositionally biased region" description="Basic and acidic residues" evidence="2">
    <location>
        <begin position="224"/>
        <end position="238"/>
    </location>
</feature>
<gene>
    <name evidence="4" type="ORF">FH715_08475</name>
</gene>
<dbReference type="Gene3D" id="1.10.1780.10">
    <property type="entry name" value="Clp, N-terminal domain"/>
    <property type="match status" value="1"/>
</dbReference>
<dbReference type="PROSITE" id="PS51903">
    <property type="entry name" value="CLP_R"/>
    <property type="match status" value="1"/>
</dbReference>
<dbReference type="InterPro" id="IPR036628">
    <property type="entry name" value="Clp_N_dom_sf"/>
</dbReference>
<evidence type="ECO:0000256" key="2">
    <source>
        <dbReference type="SAM" id="MobiDB-lite"/>
    </source>
</evidence>
<reference evidence="4 5" key="1">
    <citation type="submission" date="2019-06" db="EMBL/GenBank/DDBJ databases">
        <title>Draft genome of Streptomyces sedi sp. JCM16909.</title>
        <authorList>
            <person name="Klykleung N."/>
            <person name="Tanasupawat S."/>
            <person name="Kudo T."/>
            <person name="Yuki M."/>
            <person name="Ohkuma M."/>
        </authorList>
    </citation>
    <scope>NUCLEOTIDE SEQUENCE [LARGE SCALE GENOMIC DNA]</scope>
    <source>
        <strain evidence="4 5">JCM 16909</strain>
    </source>
</reference>
<organism evidence="4 5">
    <name type="scientific">Streptomyces sedi</name>
    <dbReference type="NCBI Taxonomy" id="555059"/>
    <lineage>
        <taxon>Bacteria</taxon>
        <taxon>Bacillati</taxon>
        <taxon>Actinomycetota</taxon>
        <taxon>Actinomycetes</taxon>
        <taxon>Kitasatosporales</taxon>
        <taxon>Streptomycetaceae</taxon>
        <taxon>Streptomyces</taxon>
    </lineage>
</organism>
<dbReference type="GO" id="GO:0006508">
    <property type="term" value="P:proteolysis"/>
    <property type="evidence" value="ECO:0007669"/>
    <property type="project" value="UniProtKB-KW"/>
</dbReference>
<accession>A0A5C4V702</accession>
<keyword evidence="4" id="KW-0645">Protease</keyword>
<feature type="domain" description="Clp R" evidence="3">
    <location>
        <begin position="100"/>
        <end position="244"/>
    </location>
</feature>
<dbReference type="Pfam" id="PF02861">
    <property type="entry name" value="Clp_N"/>
    <property type="match status" value="1"/>
</dbReference>
<comment type="caution">
    <text evidence="4">The sequence shown here is derived from an EMBL/GenBank/DDBJ whole genome shotgun (WGS) entry which is preliminary data.</text>
</comment>
<dbReference type="Proteomes" id="UP000311713">
    <property type="component" value="Unassembled WGS sequence"/>
</dbReference>
<name>A0A5C4V702_9ACTN</name>
<dbReference type="AlphaFoldDB" id="A0A5C4V702"/>
<dbReference type="GO" id="GO:0008233">
    <property type="term" value="F:peptidase activity"/>
    <property type="evidence" value="ECO:0007669"/>
    <property type="project" value="UniProtKB-KW"/>
</dbReference>
<dbReference type="RefSeq" id="WP_139642407.1">
    <property type="nucleotide sequence ID" value="NZ_BAAAZS010000140.1"/>
</dbReference>
<sequence length="248" mass="26019">MTEASRPAPPVRLDDLIGAIKKSHTDALDQLADAVIAADHLGELADHLIGHFVDQARRSGASWTEIGQSMGVTRQAAQKRFVPKAPAGAEGGGADAGEGFARYTPRAKNVVMAAHEAAKDASNAEVTPAHLVLGLISEPQGIGAAVLVDQGVTLEAVREAARGALPAPVEEPPSLVPYDAGARKVLELTFRQALRLGTHHVGTEHLLLAQLDFEDGSGPLSDLGIDKSTAEDRIRRTLEPLTGQTPQP</sequence>
<dbReference type="EMBL" id="VDGT01000005">
    <property type="protein sequence ID" value="TNM31588.1"/>
    <property type="molecule type" value="Genomic_DNA"/>
</dbReference>
<keyword evidence="4" id="KW-0378">Hydrolase</keyword>
<keyword evidence="4" id="KW-0547">Nucleotide-binding</keyword>
<dbReference type="OrthoDB" id="3290891at2"/>
<dbReference type="SUPFAM" id="SSF81923">
    <property type="entry name" value="Double Clp-N motif"/>
    <property type="match status" value="1"/>
</dbReference>
<evidence type="ECO:0000313" key="5">
    <source>
        <dbReference type="Proteomes" id="UP000311713"/>
    </source>
</evidence>
<feature type="region of interest" description="Disordered" evidence="2">
    <location>
        <begin position="220"/>
        <end position="248"/>
    </location>
</feature>
<protein>
    <submittedName>
        <fullName evidence="4">ATP-dependent Clp protease ATP-binding subunit</fullName>
    </submittedName>
</protein>
<keyword evidence="1" id="KW-0677">Repeat</keyword>
<evidence type="ECO:0000259" key="3">
    <source>
        <dbReference type="PROSITE" id="PS51903"/>
    </source>
</evidence>
<evidence type="ECO:0000256" key="1">
    <source>
        <dbReference type="PROSITE-ProRule" id="PRU01251"/>
    </source>
</evidence>
<evidence type="ECO:0000313" key="4">
    <source>
        <dbReference type="EMBL" id="TNM31588.1"/>
    </source>
</evidence>
<keyword evidence="4" id="KW-0067">ATP-binding</keyword>
<dbReference type="InterPro" id="IPR004176">
    <property type="entry name" value="Clp_R_N"/>
</dbReference>
<dbReference type="GO" id="GO:0005524">
    <property type="term" value="F:ATP binding"/>
    <property type="evidence" value="ECO:0007669"/>
    <property type="project" value="UniProtKB-KW"/>
</dbReference>
<keyword evidence="5" id="KW-1185">Reference proteome</keyword>
<proteinExistence type="predicted"/>